<reference evidence="2" key="1">
    <citation type="submission" date="2016-08" db="EMBL/GenBank/DDBJ databases">
        <authorList>
            <consortium name="Pathogen Informatics"/>
        </authorList>
    </citation>
    <scope>NUCLEOTIDE SEQUENCE</scope>
    <source>
        <strain evidence="2">DS</strain>
    </source>
</reference>
<dbReference type="Proteomes" id="UP000507536">
    <property type="component" value="Unassembled WGS sequence"/>
</dbReference>
<sequence length="275" mass="31912">MNKFYIQIVFFLLSIFVYANNKILATESVPEENTTPESQNSYVTPEEIYEKNKHLLCTNHEETINAIKLMNEAVTHLKCYATNDDGYELCQSDINGRSLPYYKKKHEDNTYILKADLGISDLNKYNKTICDLWNPDNDKPLITGSTKIARVYNQNLVMIQHRYKKKSKGRQKYFYALATKAEISKDQTIIAMTSANINDHNTFGKKYKNTIVESANLFTTDIDSEKDIREGKLKKVFVNLAGYLIEKKSDYIYIAYIESIDGHYFIKKKELLENI</sequence>
<dbReference type="AlphaFoldDB" id="A0A1C6WMA6"/>
<keyword evidence="1" id="KW-0732">Signal</keyword>
<dbReference type="SUPFAM" id="SSF55961">
    <property type="entry name" value="Bet v1-like"/>
    <property type="match status" value="1"/>
</dbReference>
<gene>
    <name evidence="2" type="ORF">PCHDS_000529300</name>
</gene>
<name>A0A1C6WMA6_PLACE</name>
<proteinExistence type="predicted"/>
<dbReference type="EMBL" id="FMIN01000353">
    <property type="protein sequence ID" value="SCL89794.1"/>
    <property type="molecule type" value="Genomic_DNA"/>
</dbReference>
<dbReference type="InterPro" id="IPR006486">
    <property type="entry name" value="PYST_A"/>
</dbReference>
<feature type="signal peptide" evidence="1">
    <location>
        <begin position="1"/>
        <end position="19"/>
    </location>
</feature>
<organism evidence="2">
    <name type="scientific">Plasmodium chabaudi adami</name>
    <dbReference type="NCBI Taxonomy" id="5826"/>
    <lineage>
        <taxon>Eukaryota</taxon>
        <taxon>Sar</taxon>
        <taxon>Alveolata</taxon>
        <taxon>Apicomplexa</taxon>
        <taxon>Aconoidasida</taxon>
        <taxon>Haemosporida</taxon>
        <taxon>Plasmodiidae</taxon>
        <taxon>Plasmodium</taxon>
        <taxon>Plasmodium (Vinckeia)</taxon>
    </lineage>
</organism>
<dbReference type="NCBIfam" id="TIGR01599">
    <property type="entry name" value="PYST-A"/>
    <property type="match status" value="1"/>
</dbReference>
<accession>A0A1C6WMA6</accession>
<evidence type="ECO:0000313" key="2">
    <source>
        <dbReference type="EMBL" id="SCL89794.1"/>
    </source>
</evidence>
<evidence type="ECO:0000256" key="1">
    <source>
        <dbReference type="SAM" id="SignalP"/>
    </source>
</evidence>
<feature type="chain" id="PRO_5008749869" evidence="1">
    <location>
        <begin position="20"/>
        <end position="275"/>
    </location>
</feature>
<protein>
    <submittedName>
        <fullName evidence="2">Acidic phosphoprotein PCEMA1, putative</fullName>
    </submittedName>
</protein>